<dbReference type="InterPro" id="IPR023214">
    <property type="entry name" value="HAD_sf"/>
</dbReference>
<comment type="caution">
    <text evidence="1">The sequence shown here is derived from an EMBL/GenBank/DDBJ whole genome shotgun (WGS) entry which is preliminary data.</text>
</comment>
<dbReference type="PANTHER" id="PTHR10000:SF25">
    <property type="entry name" value="PHOSPHATASE YKRA-RELATED"/>
    <property type="match status" value="1"/>
</dbReference>
<dbReference type="SFLD" id="SFLDG01144">
    <property type="entry name" value="C2.B.4:_PGP_Like"/>
    <property type="match status" value="1"/>
</dbReference>
<evidence type="ECO:0000313" key="1">
    <source>
        <dbReference type="EMBL" id="MBD1381753.1"/>
    </source>
</evidence>
<protein>
    <submittedName>
        <fullName evidence="1">Cof-type HAD-IIB family hydrolase</fullName>
    </submittedName>
</protein>
<reference evidence="1" key="1">
    <citation type="submission" date="2020-09" db="EMBL/GenBank/DDBJ databases">
        <title>A novel bacterium of genus Bacillus, isolated from South China Sea.</title>
        <authorList>
            <person name="Huang H."/>
            <person name="Mo K."/>
            <person name="Hu Y."/>
        </authorList>
    </citation>
    <scope>NUCLEOTIDE SEQUENCE</scope>
    <source>
        <strain evidence="1">IB182487</strain>
    </source>
</reference>
<dbReference type="AlphaFoldDB" id="A0A926RXD4"/>
<dbReference type="SFLD" id="SFLDG01140">
    <property type="entry name" value="C2.B:_Phosphomannomutase_and_P"/>
    <property type="match status" value="1"/>
</dbReference>
<dbReference type="CDD" id="cd07517">
    <property type="entry name" value="HAD_HPP"/>
    <property type="match status" value="1"/>
</dbReference>
<name>A0A926RXD4_9BACI</name>
<dbReference type="SFLD" id="SFLDS00003">
    <property type="entry name" value="Haloacid_Dehalogenase"/>
    <property type="match status" value="1"/>
</dbReference>
<gene>
    <name evidence="1" type="ORF">IC621_16090</name>
</gene>
<dbReference type="Pfam" id="PF08282">
    <property type="entry name" value="Hydrolase_3"/>
    <property type="match status" value="1"/>
</dbReference>
<accession>A0A926RXD4</accession>
<dbReference type="Proteomes" id="UP000626844">
    <property type="component" value="Unassembled WGS sequence"/>
</dbReference>
<sequence>MSQKMIFFDIDGTLLDHNKQLPISTKQSVQALKEAGHEVAIATGRAPFLFKELRDELDIDSFISFNGQYVVLKGEVIYKNPLRKDVLHSLTEFAVTNNHPLVYMDHETMKANIKYHTHIEESIRTINALHPEHNPDYFIDREIYQTLLFCIDKQEGLYQESFKDLNFIRWHQFSMDVIPFRGSKANGIERFIDKLGFRQEQIYAFGDGLNDIEMLQFAGNSVAMGNAHNLAKNAAKYVTKDVSEDGISYGLELLGLLK</sequence>
<dbReference type="PANTHER" id="PTHR10000">
    <property type="entry name" value="PHOSPHOSERINE PHOSPHATASE"/>
    <property type="match status" value="1"/>
</dbReference>
<proteinExistence type="predicted"/>
<keyword evidence="2" id="KW-1185">Reference proteome</keyword>
<dbReference type="GO" id="GO:0016791">
    <property type="term" value="F:phosphatase activity"/>
    <property type="evidence" value="ECO:0007669"/>
    <property type="project" value="UniProtKB-ARBA"/>
</dbReference>
<dbReference type="Gene3D" id="3.40.50.1000">
    <property type="entry name" value="HAD superfamily/HAD-like"/>
    <property type="match status" value="1"/>
</dbReference>
<evidence type="ECO:0000313" key="2">
    <source>
        <dbReference type="Proteomes" id="UP000626844"/>
    </source>
</evidence>
<dbReference type="NCBIfam" id="TIGR00099">
    <property type="entry name" value="Cof-subfamily"/>
    <property type="match status" value="1"/>
</dbReference>
<dbReference type="RefSeq" id="WP_191159351.1">
    <property type="nucleotide sequence ID" value="NZ_JACXAI010000021.1"/>
</dbReference>
<dbReference type="InterPro" id="IPR036412">
    <property type="entry name" value="HAD-like_sf"/>
</dbReference>
<keyword evidence="1" id="KW-0378">Hydrolase</keyword>
<dbReference type="SUPFAM" id="SSF56784">
    <property type="entry name" value="HAD-like"/>
    <property type="match status" value="1"/>
</dbReference>
<dbReference type="EMBL" id="JACXAI010000021">
    <property type="protein sequence ID" value="MBD1381753.1"/>
    <property type="molecule type" value="Genomic_DNA"/>
</dbReference>
<dbReference type="InterPro" id="IPR006379">
    <property type="entry name" value="HAD-SF_hydro_IIB"/>
</dbReference>
<dbReference type="Gene3D" id="3.30.1240.10">
    <property type="match status" value="1"/>
</dbReference>
<organism evidence="1 2">
    <name type="scientific">Metabacillus arenae</name>
    <dbReference type="NCBI Taxonomy" id="2771434"/>
    <lineage>
        <taxon>Bacteria</taxon>
        <taxon>Bacillati</taxon>
        <taxon>Bacillota</taxon>
        <taxon>Bacilli</taxon>
        <taxon>Bacillales</taxon>
        <taxon>Bacillaceae</taxon>
        <taxon>Metabacillus</taxon>
    </lineage>
</organism>
<dbReference type="GO" id="GO:0000287">
    <property type="term" value="F:magnesium ion binding"/>
    <property type="evidence" value="ECO:0007669"/>
    <property type="project" value="TreeGrafter"/>
</dbReference>
<dbReference type="PROSITE" id="PS01229">
    <property type="entry name" value="COF_2"/>
    <property type="match status" value="1"/>
</dbReference>
<dbReference type="NCBIfam" id="TIGR01484">
    <property type="entry name" value="HAD-SF-IIB"/>
    <property type="match status" value="1"/>
</dbReference>
<dbReference type="GO" id="GO:0005829">
    <property type="term" value="C:cytosol"/>
    <property type="evidence" value="ECO:0007669"/>
    <property type="project" value="TreeGrafter"/>
</dbReference>
<dbReference type="InterPro" id="IPR000150">
    <property type="entry name" value="Cof"/>
</dbReference>